<evidence type="ECO:0000313" key="3">
    <source>
        <dbReference type="Proteomes" id="UP001152795"/>
    </source>
</evidence>
<feature type="compositionally biased region" description="Basic residues" evidence="1">
    <location>
        <begin position="21"/>
        <end position="31"/>
    </location>
</feature>
<feature type="compositionally biased region" description="Basic and acidic residues" evidence="1">
    <location>
        <begin position="33"/>
        <end position="50"/>
    </location>
</feature>
<organism evidence="2 3">
    <name type="scientific">Paramuricea clavata</name>
    <name type="common">Red gorgonian</name>
    <name type="synonym">Violescent sea-whip</name>
    <dbReference type="NCBI Taxonomy" id="317549"/>
    <lineage>
        <taxon>Eukaryota</taxon>
        <taxon>Metazoa</taxon>
        <taxon>Cnidaria</taxon>
        <taxon>Anthozoa</taxon>
        <taxon>Octocorallia</taxon>
        <taxon>Malacalcyonacea</taxon>
        <taxon>Plexauridae</taxon>
        <taxon>Paramuricea</taxon>
    </lineage>
</organism>
<keyword evidence="3" id="KW-1185">Reference proteome</keyword>
<comment type="caution">
    <text evidence="2">The sequence shown here is derived from an EMBL/GenBank/DDBJ whole genome shotgun (WGS) entry which is preliminary data.</text>
</comment>
<evidence type="ECO:0000256" key="1">
    <source>
        <dbReference type="SAM" id="MobiDB-lite"/>
    </source>
</evidence>
<dbReference type="EMBL" id="CACRXK020014311">
    <property type="protein sequence ID" value="CAB4026622.1"/>
    <property type="molecule type" value="Genomic_DNA"/>
</dbReference>
<proteinExistence type="predicted"/>
<reference evidence="2" key="1">
    <citation type="submission" date="2020-04" db="EMBL/GenBank/DDBJ databases">
        <authorList>
            <person name="Alioto T."/>
            <person name="Alioto T."/>
            <person name="Gomez Garrido J."/>
        </authorList>
    </citation>
    <scope>NUCLEOTIDE SEQUENCE</scope>
    <source>
        <strain evidence="2">A484AB</strain>
    </source>
</reference>
<dbReference type="AlphaFoldDB" id="A0A6S7KGX1"/>
<dbReference type="Proteomes" id="UP001152795">
    <property type="component" value="Unassembled WGS sequence"/>
</dbReference>
<feature type="compositionally biased region" description="Basic and acidic residues" evidence="1">
    <location>
        <begin position="11"/>
        <end position="20"/>
    </location>
</feature>
<feature type="region of interest" description="Disordered" evidence="1">
    <location>
        <begin position="1"/>
        <end position="60"/>
    </location>
</feature>
<protein>
    <submittedName>
        <fullName evidence="2">Uncharacterized protein</fullName>
    </submittedName>
</protein>
<feature type="non-terminal residue" evidence="2">
    <location>
        <position position="60"/>
    </location>
</feature>
<name>A0A6S7KGX1_PARCT</name>
<evidence type="ECO:0000313" key="2">
    <source>
        <dbReference type="EMBL" id="CAB4026622.1"/>
    </source>
</evidence>
<gene>
    <name evidence="2" type="ORF">PACLA_8A045390</name>
</gene>
<accession>A0A6S7KGX1</accession>
<sequence length="60" mass="6871">MQRNGKAISLRKKEDGEKKSRTGKPRHKSGKKNPSDYDEMRRLGKDELRRTVGSQRASGE</sequence>